<proteinExistence type="predicted"/>
<dbReference type="SUPFAM" id="SSF53067">
    <property type="entry name" value="Actin-like ATPase domain"/>
    <property type="match status" value="2"/>
</dbReference>
<keyword evidence="2" id="KW-0418">Kinase</keyword>
<dbReference type="RefSeq" id="WP_170231443.1">
    <property type="nucleotide sequence ID" value="NZ_VFPA01000002.1"/>
</dbReference>
<keyword evidence="2" id="KW-0808">Transferase</keyword>
<dbReference type="InterPro" id="IPR043129">
    <property type="entry name" value="ATPase_NBD"/>
</dbReference>
<comment type="caution">
    <text evidence="2">The sequence shown here is derived from an EMBL/GenBank/DDBJ whole genome shotgun (WGS) entry which is preliminary data.</text>
</comment>
<dbReference type="AlphaFoldDB" id="A0A543DQV9"/>
<evidence type="ECO:0000313" key="2">
    <source>
        <dbReference type="EMBL" id="TQM11713.1"/>
    </source>
</evidence>
<dbReference type="Gene3D" id="3.30.420.40">
    <property type="match status" value="2"/>
</dbReference>
<sequence>MDLVSRLFLAVDGGTFETDTALLTPAGEVLARVRAGSTSPQSVGAVQAASVVERLRGEALARAGLPASTPVARVVAFVAGVDLPEEREDVRAALAAHFAGTDLVVENDIHAVLWAGMRRPAGVAVKFGSGINALARSATGRTAGYLALGTISGDWGGALTLGSEVLFAASRAEDGRGPHTSLRYRVAAHFARPTVRQAVADLHRGRAGAPALADLTPLLLDADADGDPVARQLVDRQAQEVVTMAAAAMNRANVPTTGSDVVLAGSLLTAGHERLDRLVDDGVARALPGAVVRRMSVPAVVGAALACLGAERGGPIADERYLHRIAESLEAATPSR</sequence>
<dbReference type="GO" id="GO:0016301">
    <property type="term" value="F:kinase activity"/>
    <property type="evidence" value="ECO:0007669"/>
    <property type="project" value="UniProtKB-KW"/>
</dbReference>
<gene>
    <name evidence="2" type="ORF">FB558_4283</name>
</gene>
<protein>
    <submittedName>
        <fullName evidence="2">N-acetylglucosamine kinase-like BadF-type ATPase</fullName>
    </submittedName>
</protein>
<dbReference type="PANTHER" id="PTHR43190:SF3">
    <property type="entry name" value="N-ACETYL-D-GLUCOSAMINE KINASE"/>
    <property type="match status" value="1"/>
</dbReference>
<dbReference type="Pfam" id="PF01869">
    <property type="entry name" value="BcrAD_BadFG"/>
    <property type="match status" value="1"/>
</dbReference>
<evidence type="ECO:0000313" key="3">
    <source>
        <dbReference type="Proteomes" id="UP000315677"/>
    </source>
</evidence>
<dbReference type="InterPro" id="IPR052519">
    <property type="entry name" value="Euk-type_GlcNAc_Kinase"/>
</dbReference>
<organism evidence="2 3">
    <name type="scientific">Pseudonocardia kunmingensis</name>
    <dbReference type="NCBI Taxonomy" id="630975"/>
    <lineage>
        <taxon>Bacteria</taxon>
        <taxon>Bacillati</taxon>
        <taxon>Actinomycetota</taxon>
        <taxon>Actinomycetes</taxon>
        <taxon>Pseudonocardiales</taxon>
        <taxon>Pseudonocardiaceae</taxon>
        <taxon>Pseudonocardia</taxon>
    </lineage>
</organism>
<accession>A0A543DQV9</accession>
<feature type="domain" description="ATPase BadF/BadG/BcrA/BcrD type" evidence="1">
    <location>
        <begin position="11"/>
        <end position="305"/>
    </location>
</feature>
<evidence type="ECO:0000259" key="1">
    <source>
        <dbReference type="Pfam" id="PF01869"/>
    </source>
</evidence>
<dbReference type="EMBL" id="VFPA01000002">
    <property type="protein sequence ID" value="TQM11713.1"/>
    <property type="molecule type" value="Genomic_DNA"/>
</dbReference>
<reference evidence="2 3" key="1">
    <citation type="submission" date="2019-06" db="EMBL/GenBank/DDBJ databases">
        <title>Sequencing the genomes of 1000 actinobacteria strains.</title>
        <authorList>
            <person name="Klenk H.-P."/>
        </authorList>
    </citation>
    <scope>NUCLEOTIDE SEQUENCE [LARGE SCALE GENOMIC DNA]</scope>
    <source>
        <strain evidence="2 3">DSM 45301</strain>
    </source>
</reference>
<dbReference type="Proteomes" id="UP000315677">
    <property type="component" value="Unassembled WGS sequence"/>
</dbReference>
<keyword evidence="3" id="KW-1185">Reference proteome</keyword>
<dbReference type="InterPro" id="IPR002731">
    <property type="entry name" value="ATPase_BadF"/>
</dbReference>
<dbReference type="PANTHER" id="PTHR43190">
    <property type="entry name" value="N-ACETYL-D-GLUCOSAMINE KINASE"/>
    <property type="match status" value="1"/>
</dbReference>
<name>A0A543DQV9_9PSEU</name>